<dbReference type="SUPFAM" id="SSF55008">
    <property type="entry name" value="HMA, heavy metal-associated domain"/>
    <property type="match status" value="1"/>
</dbReference>
<keyword evidence="1" id="KW-0488">Methylation</keyword>
<reference evidence="7 8" key="1">
    <citation type="journal article" date="2018" name="Science">
        <title>The opium poppy genome and morphinan production.</title>
        <authorList>
            <person name="Guo L."/>
            <person name="Winzer T."/>
            <person name="Yang X."/>
            <person name="Li Y."/>
            <person name="Ning Z."/>
            <person name="He Z."/>
            <person name="Teodor R."/>
            <person name="Lu Y."/>
            <person name="Bowser T.A."/>
            <person name="Graham I.A."/>
            <person name="Ye K."/>
        </authorList>
    </citation>
    <scope>NUCLEOTIDE SEQUENCE [LARGE SCALE GENOMIC DNA]</scope>
    <source>
        <strain evidence="8">cv. HN1</strain>
        <tissue evidence="7">Leaves</tissue>
    </source>
</reference>
<comment type="similarity">
    <text evidence="4">Belongs to the HIPP family.</text>
</comment>
<keyword evidence="3" id="KW-0636">Prenylation</keyword>
<dbReference type="Pfam" id="PF00403">
    <property type="entry name" value="HMA"/>
    <property type="match status" value="1"/>
</dbReference>
<dbReference type="OrthoDB" id="689350at2759"/>
<keyword evidence="3" id="KW-0449">Lipoprotein</keyword>
<gene>
    <name evidence="7" type="ORF">C5167_006840</name>
</gene>
<evidence type="ECO:0000313" key="8">
    <source>
        <dbReference type="Proteomes" id="UP000316621"/>
    </source>
</evidence>
<feature type="compositionally biased region" description="Polar residues" evidence="5">
    <location>
        <begin position="119"/>
        <end position="129"/>
    </location>
</feature>
<dbReference type="InterPro" id="IPR036163">
    <property type="entry name" value="HMA_dom_sf"/>
</dbReference>
<dbReference type="EMBL" id="CM010718">
    <property type="protein sequence ID" value="RZC59534.1"/>
    <property type="molecule type" value="Genomic_DNA"/>
</dbReference>
<organism evidence="7 8">
    <name type="scientific">Papaver somniferum</name>
    <name type="common">Opium poppy</name>
    <dbReference type="NCBI Taxonomy" id="3469"/>
    <lineage>
        <taxon>Eukaryota</taxon>
        <taxon>Viridiplantae</taxon>
        <taxon>Streptophyta</taxon>
        <taxon>Embryophyta</taxon>
        <taxon>Tracheophyta</taxon>
        <taxon>Spermatophyta</taxon>
        <taxon>Magnoliopsida</taxon>
        <taxon>Ranunculales</taxon>
        <taxon>Papaveraceae</taxon>
        <taxon>Papaveroideae</taxon>
        <taxon>Papaver</taxon>
    </lineage>
</organism>
<dbReference type="AlphaFoldDB" id="A0A4Y7JEF9"/>
<feature type="compositionally biased region" description="Basic and acidic residues" evidence="5">
    <location>
        <begin position="89"/>
        <end position="98"/>
    </location>
</feature>
<protein>
    <recommendedName>
        <fullName evidence="6">HMA domain-containing protein</fullName>
    </recommendedName>
</protein>
<evidence type="ECO:0000256" key="4">
    <source>
        <dbReference type="ARBA" id="ARBA00024045"/>
    </source>
</evidence>
<feature type="compositionally biased region" description="Basic residues" evidence="5">
    <location>
        <begin position="150"/>
        <end position="162"/>
    </location>
</feature>
<dbReference type="CDD" id="cd00371">
    <property type="entry name" value="HMA"/>
    <property type="match status" value="1"/>
</dbReference>
<evidence type="ECO:0000313" key="7">
    <source>
        <dbReference type="EMBL" id="RZC59534.1"/>
    </source>
</evidence>
<dbReference type="OMA" id="PLADNCE"/>
<keyword evidence="2" id="KW-0479">Metal-binding</keyword>
<evidence type="ECO:0000256" key="5">
    <source>
        <dbReference type="SAM" id="MobiDB-lite"/>
    </source>
</evidence>
<evidence type="ECO:0000256" key="3">
    <source>
        <dbReference type="ARBA" id="ARBA00023289"/>
    </source>
</evidence>
<accession>A0A4Y7JEF9</accession>
<dbReference type="PANTHER" id="PTHR45868">
    <property type="entry name" value="HEAVY METAL-ASSOCIATED ISOPRENYLATED PLANT PROTEIN 33-RELATED"/>
    <property type="match status" value="1"/>
</dbReference>
<feature type="domain" description="HMA" evidence="6">
    <location>
        <begin position="10"/>
        <end position="74"/>
    </location>
</feature>
<proteinExistence type="inferred from homology"/>
<dbReference type="Gramene" id="RZC59534">
    <property type="protein sequence ID" value="RZC59534"/>
    <property type="gene ID" value="C5167_006840"/>
</dbReference>
<dbReference type="PROSITE" id="PS50846">
    <property type="entry name" value="HMA_2"/>
    <property type="match status" value="1"/>
</dbReference>
<name>A0A4Y7JEF9_PAPSO</name>
<feature type="compositionally biased region" description="Basic and acidic residues" evidence="5">
    <location>
        <begin position="130"/>
        <end position="149"/>
    </location>
</feature>
<dbReference type="GO" id="GO:0046872">
    <property type="term" value="F:metal ion binding"/>
    <property type="evidence" value="ECO:0007669"/>
    <property type="project" value="UniProtKB-KW"/>
</dbReference>
<sequence>MATKVDDAELKRIDLKVSVNCCDGCKRKVKKLLQTIEGVLKIEIDSREPKVRVIGNVDPRILIKKLMRAGKHAELLACTNNSSSNGKSEPNKDDEKVKNPTTKPLADNCENKGVEKCPPNSSCTSTAAQDEQKSCSRDNRENPKTADGSRKKRASSKHHHKKADCYEGHTSDITGNTLPVLVLVPETIKMPVETPSIVSKVVTEQDDSGAVQPEMVHQVVEPLSKLHGPSDYSTTTTITDSYALAPQSFPSMFYYGGENRNNYGYRMYEGSRVYARDQQAAPIIFLPELQPPVPRVGDYFSVENTVGCQIM</sequence>
<dbReference type="InterPro" id="IPR006121">
    <property type="entry name" value="HMA_dom"/>
</dbReference>
<dbReference type="Gene3D" id="3.30.70.100">
    <property type="match status" value="1"/>
</dbReference>
<dbReference type="Proteomes" id="UP000316621">
    <property type="component" value="Chromosome 4"/>
</dbReference>
<evidence type="ECO:0000259" key="6">
    <source>
        <dbReference type="PROSITE" id="PS50846"/>
    </source>
</evidence>
<feature type="region of interest" description="Disordered" evidence="5">
    <location>
        <begin position="78"/>
        <end position="170"/>
    </location>
</feature>
<evidence type="ECO:0000256" key="1">
    <source>
        <dbReference type="ARBA" id="ARBA00022481"/>
    </source>
</evidence>
<keyword evidence="8" id="KW-1185">Reference proteome</keyword>
<dbReference type="PANTHER" id="PTHR45868:SF14">
    <property type="entry name" value="OS08G0205500 PROTEIN"/>
    <property type="match status" value="1"/>
</dbReference>
<evidence type="ECO:0000256" key="2">
    <source>
        <dbReference type="ARBA" id="ARBA00022723"/>
    </source>
</evidence>
<feature type="compositionally biased region" description="Polar residues" evidence="5">
    <location>
        <begin position="78"/>
        <end position="88"/>
    </location>
</feature>